<organism evidence="3 4">
    <name type="scientific">Lysobacter soyae</name>
    <dbReference type="NCBI Taxonomy" id="2764185"/>
    <lineage>
        <taxon>Bacteria</taxon>
        <taxon>Pseudomonadati</taxon>
        <taxon>Pseudomonadota</taxon>
        <taxon>Gammaproteobacteria</taxon>
        <taxon>Lysobacterales</taxon>
        <taxon>Lysobacteraceae</taxon>
        <taxon>Lysobacter</taxon>
    </lineage>
</organism>
<reference evidence="3 4" key="1">
    <citation type="submission" date="2021-08" db="EMBL/GenBank/DDBJ databases">
        <title>Lysobacter sp. strain CJ11 Genome sequencing and assembly.</title>
        <authorList>
            <person name="Kim I."/>
        </authorList>
    </citation>
    <scope>NUCLEOTIDE SEQUENCE [LARGE SCALE GENOMIC DNA]</scope>
    <source>
        <strain evidence="3 4">CJ11</strain>
    </source>
</reference>
<keyword evidence="2" id="KW-0732">Signal</keyword>
<evidence type="ECO:0000256" key="2">
    <source>
        <dbReference type="SAM" id="SignalP"/>
    </source>
</evidence>
<accession>A0ABX8WKJ7</accession>
<name>A0ABX8WKJ7_9GAMM</name>
<feature type="compositionally biased region" description="Pro residues" evidence="1">
    <location>
        <begin position="22"/>
        <end position="35"/>
    </location>
</feature>
<feature type="chain" id="PRO_5046759623" evidence="2">
    <location>
        <begin position="20"/>
        <end position="231"/>
    </location>
</feature>
<evidence type="ECO:0000256" key="1">
    <source>
        <dbReference type="SAM" id="MobiDB-lite"/>
    </source>
</evidence>
<feature type="signal peptide" evidence="2">
    <location>
        <begin position="1"/>
        <end position="19"/>
    </location>
</feature>
<evidence type="ECO:0000313" key="3">
    <source>
        <dbReference type="EMBL" id="QYR52125.1"/>
    </source>
</evidence>
<protein>
    <submittedName>
        <fullName evidence="3">YggN family protein</fullName>
    </submittedName>
</protein>
<gene>
    <name evidence="3" type="ORF">H8L67_05745</name>
</gene>
<dbReference type="EMBL" id="CP080544">
    <property type="protein sequence ID" value="QYR52125.1"/>
    <property type="molecule type" value="Genomic_DNA"/>
</dbReference>
<dbReference type="RefSeq" id="WP_220378913.1">
    <property type="nucleotide sequence ID" value="NZ_CP080544.1"/>
</dbReference>
<dbReference type="Proteomes" id="UP000824755">
    <property type="component" value="Chromosome"/>
</dbReference>
<dbReference type="PROSITE" id="PS51257">
    <property type="entry name" value="PROKAR_LIPOPROTEIN"/>
    <property type="match status" value="1"/>
</dbReference>
<feature type="region of interest" description="Disordered" evidence="1">
    <location>
        <begin position="19"/>
        <end position="43"/>
    </location>
</feature>
<evidence type="ECO:0000313" key="4">
    <source>
        <dbReference type="Proteomes" id="UP000824755"/>
    </source>
</evidence>
<keyword evidence="4" id="KW-1185">Reference proteome</keyword>
<sequence>MNKTLLSLATVAALTLVSACQPPSPPQPPAPPNPPGASTGTVQVDANGHAIPQSELGQQTAKALAEAREKLAKENISINGGDNININGVKIKSDSSLPQAEITPTGDLLIAGKTVTPTPDQRKLLLAYREEIIDIANAGMNMGVQGADLANEALTGIPGLIVGGDEARQRYEAKMEAKGKELEAQARVLCNNLGPMMQTQQALAAIMPEFKPYANITQGSIDDCMKDKEKE</sequence>
<proteinExistence type="predicted"/>